<dbReference type="GO" id="GO:0009252">
    <property type="term" value="P:peptidoglycan biosynthetic process"/>
    <property type="evidence" value="ECO:0007669"/>
    <property type="project" value="UniProtKB-KW"/>
</dbReference>
<dbReference type="Pfam" id="PF02388">
    <property type="entry name" value="FemAB"/>
    <property type="match status" value="2"/>
</dbReference>
<dbReference type="GO" id="GO:0071555">
    <property type="term" value="P:cell wall organization"/>
    <property type="evidence" value="ECO:0007669"/>
    <property type="project" value="UniProtKB-KW"/>
</dbReference>
<dbReference type="InterPro" id="IPR003447">
    <property type="entry name" value="FEMABX"/>
</dbReference>
<accession>A0A1F7W8Z7</accession>
<evidence type="ECO:0000256" key="3">
    <source>
        <dbReference type="ARBA" id="ARBA00022960"/>
    </source>
</evidence>
<comment type="caution">
    <text evidence="7">The sequence shown here is derived from an EMBL/GenBank/DDBJ whole genome shotgun (WGS) entry which is preliminary data.</text>
</comment>
<organism evidence="7 8">
    <name type="scientific">Candidatus Uhrbacteria bacterium RIFOXYB2_FULL_57_15</name>
    <dbReference type="NCBI Taxonomy" id="1802422"/>
    <lineage>
        <taxon>Bacteria</taxon>
        <taxon>Candidatus Uhriibacteriota</taxon>
    </lineage>
</organism>
<keyword evidence="2" id="KW-0808">Transferase</keyword>
<reference evidence="7 8" key="1">
    <citation type="journal article" date="2016" name="Nat. Commun.">
        <title>Thousands of microbial genomes shed light on interconnected biogeochemical processes in an aquifer system.</title>
        <authorList>
            <person name="Anantharaman K."/>
            <person name="Brown C.T."/>
            <person name="Hug L.A."/>
            <person name="Sharon I."/>
            <person name="Castelle C.J."/>
            <person name="Probst A.J."/>
            <person name="Thomas B.C."/>
            <person name="Singh A."/>
            <person name="Wilkins M.J."/>
            <person name="Karaoz U."/>
            <person name="Brodie E.L."/>
            <person name="Williams K.H."/>
            <person name="Hubbard S.S."/>
            <person name="Banfield J.F."/>
        </authorList>
    </citation>
    <scope>NUCLEOTIDE SEQUENCE [LARGE SCALE GENOMIC DNA]</scope>
</reference>
<sequence>MIHEANNRDIWNGFVREHASRSGAFLQSWEWGEFQRAAGHRVRRVVASDDRGPSVAAQFVENALPFGPRYLYCPRGPVSRPDASDLLSTLLSAVAGKSGALFIRFEPEADFQFQSSHFKLVRSVSPANTFITDLSLTFDDLSRNLHAKTRYNVGLAERKGVTADLSSDAFGEAWKLFEATALRGQFRLHPRRYYERMLSALSSDTCRAFLAVARLNGTMIAANIMIDHGGTRTYLHGASANVHRDAMAPYLLHWSLVNEAKHRGMHWYDWWGVAPEGSTDAHPWAGITRFKLGFGGTRLNFPGTLDFVARPTLYALYSFLRRSRRNR</sequence>
<dbReference type="AlphaFoldDB" id="A0A1F7W8Z7"/>
<name>A0A1F7W8Z7_9BACT</name>
<dbReference type="SUPFAM" id="SSF55729">
    <property type="entry name" value="Acyl-CoA N-acyltransferases (Nat)"/>
    <property type="match status" value="2"/>
</dbReference>
<evidence type="ECO:0008006" key="9">
    <source>
        <dbReference type="Google" id="ProtNLM"/>
    </source>
</evidence>
<keyword evidence="6" id="KW-0961">Cell wall biogenesis/degradation</keyword>
<dbReference type="PANTHER" id="PTHR36174">
    <property type="entry name" value="LIPID II:GLYCINE GLYCYLTRANSFERASE"/>
    <property type="match status" value="1"/>
</dbReference>
<gene>
    <name evidence="7" type="ORF">A2304_04325</name>
</gene>
<comment type="similarity">
    <text evidence="1">Belongs to the FemABX family.</text>
</comment>
<dbReference type="GO" id="GO:0016755">
    <property type="term" value="F:aminoacyltransferase activity"/>
    <property type="evidence" value="ECO:0007669"/>
    <property type="project" value="InterPro"/>
</dbReference>
<dbReference type="PROSITE" id="PS51191">
    <property type="entry name" value="FEMABX"/>
    <property type="match status" value="1"/>
</dbReference>
<dbReference type="Gene3D" id="3.40.630.30">
    <property type="match status" value="2"/>
</dbReference>
<dbReference type="GO" id="GO:0008360">
    <property type="term" value="P:regulation of cell shape"/>
    <property type="evidence" value="ECO:0007669"/>
    <property type="project" value="UniProtKB-KW"/>
</dbReference>
<dbReference type="PANTHER" id="PTHR36174:SF1">
    <property type="entry name" value="LIPID II:GLYCINE GLYCYLTRANSFERASE"/>
    <property type="match status" value="1"/>
</dbReference>
<dbReference type="Proteomes" id="UP000176501">
    <property type="component" value="Unassembled WGS sequence"/>
</dbReference>
<evidence type="ECO:0000313" key="8">
    <source>
        <dbReference type="Proteomes" id="UP000176501"/>
    </source>
</evidence>
<dbReference type="InterPro" id="IPR016181">
    <property type="entry name" value="Acyl_CoA_acyltransferase"/>
</dbReference>
<evidence type="ECO:0000256" key="2">
    <source>
        <dbReference type="ARBA" id="ARBA00022679"/>
    </source>
</evidence>
<dbReference type="InterPro" id="IPR050644">
    <property type="entry name" value="PG_Glycine_Bridge_Synth"/>
</dbReference>
<evidence type="ECO:0000256" key="5">
    <source>
        <dbReference type="ARBA" id="ARBA00023315"/>
    </source>
</evidence>
<evidence type="ECO:0000256" key="6">
    <source>
        <dbReference type="ARBA" id="ARBA00023316"/>
    </source>
</evidence>
<keyword evidence="3" id="KW-0133">Cell shape</keyword>
<keyword evidence="4" id="KW-0573">Peptidoglycan synthesis</keyword>
<dbReference type="EMBL" id="MGFE01000019">
    <property type="protein sequence ID" value="OGL98564.1"/>
    <property type="molecule type" value="Genomic_DNA"/>
</dbReference>
<keyword evidence="5" id="KW-0012">Acyltransferase</keyword>
<protein>
    <recommendedName>
        <fullName evidence="9">BioF2-like acetyltransferase domain-containing protein</fullName>
    </recommendedName>
</protein>
<evidence type="ECO:0000256" key="1">
    <source>
        <dbReference type="ARBA" id="ARBA00009943"/>
    </source>
</evidence>
<evidence type="ECO:0000256" key="4">
    <source>
        <dbReference type="ARBA" id="ARBA00022984"/>
    </source>
</evidence>
<evidence type="ECO:0000313" key="7">
    <source>
        <dbReference type="EMBL" id="OGL98564.1"/>
    </source>
</evidence>
<proteinExistence type="inferred from homology"/>